<dbReference type="EMBL" id="CP002786">
    <property type="protein sequence ID" value="AEF41350.1"/>
    <property type="molecule type" value="Genomic_DNA"/>
</dbReference>
<dbReference type="STRING" id="443218.AS9A_2903"/>
<dbReference type="InterPro" id="IPR013216">
    <property type="entry name" value="Methyltransf_11"/>
</dbReference>
<dbReference type="GO" id="GO:0008757">
    <property type="term" value="F:S-adenosylmethionine-dependent methyltransferase activity"/>
    <property type="evidence" value="ECO:0007669"/>
    <property type="project" value="InterPro"/>
</dbReference>
<dbReference type="KEGG" id="asd:AS9A_2903"/>
<dbReference type="SUPFAM" id="SSF53335">
    <property type="entry name" value="S-adenosyl-L-methionine-dependent methyltransferases"/>
    <property type="match status" value="1"/>
</dbReference>
<evidence type="ECO:0000256" key="3">
    <source>
        <dbReference type="ARBA" id="ARBA00022679"/>
    </source>
</evidence>
<dbReference type="Pfam" id="PF08241">
    <property type="entry name" value="Methyltransf_11"/>
    <property type="match status" value="1"/>
</dbReference>
<dbReference type="GO" id="GO:0032259">
    <property type="term" value="P:methylation"/>
    <property type="evidence" value="ECO:0007669"/>
    <property type="project" value="UniProtKB-KW"/>
</dbReference>
<organism evidence="5 6">
    <name type="scientific">Hoyosella subflava (strain DSM 45089 / JCM 17490 / NBRC 109087 / DQS3-9A1)</name>
    <name type="common">Amycolicicoccus subflavus</name>
    <dbReference type="NCBI Taxonomy" id="443218"/>
    <lineage>
        <taxon>Bacteria</taxon>
        <taxon>Bacillati</taxon>
        <taxon>Actinomycetota</taxon>
        <taxon>Actinomycetes</taxon>
        <taxon>Mycobacteriales</taxon>
        <taxon>Hoyosellaceae</taxon>
        <taxon>Hoyosella</taxon>
    </lineage>
</organism>
<dbReference type="PANTHER" id="PTHR44942:SF4">
    <property type="entry name" value="METHYLTRANSFERASE TYPE 11 DOMAIN-CONTAINING PROTEIN"/>
    <property type="match status" value="1"/>
</dbReference>
<evidence type="ECO:0000256" key="2">
    <source>
        <dbReference type="ARBA" id="ARBA00022603"/>
    </source>
</evidence>
<name>F6EJZ2_HOYSD</name>
<dbReference type="eggNOG" id="COG2226">
    <property type="taxonomic scope" value="Bacteria"/>
</dbReference>
<dbReference type="CDD" id="cd02440">
    <property type="entry name" value="AdoMet_MTases"/>
    <property type="match status" value="1"/>
</dbReference>
<dbReference type="Proteomes" id="UP000009235">
    <property type="component" value="Chromosome"/>
</dbReference>
<evidence type="ECO:0000313" key="6">
    <source>
        <dbReference type="Proteomes" id="UP000009235"/>
    </source>
</evidence>
<dbReference type="InterPro" id="IPR051052">
    <property type="entry name" value="Diverse_substrate_MTase"/>
</dbReference>
<reference evidence="5 6" key="1">
    <citation type="journal article" date="2011" name="J. Bacteriol.">
        <title>Complete genome sequence of Amycolicicoccus subflavus DQS3-9A1T, an actinomycete isolated from crude oil-polluted soil.</title>
        <authorList>
            <person name="Cai M."/>
            <person name="Chen W.M."/>
            <person name="Nie Y."/>
            <person name="Chi C.Q."/>
            <person name="Wang Y.N."/>
            <person name="Tang Y.Q."/>
            <person name="Li G.Y."/>
            <person name="Wu X.L."/>
        </authorList>
    </citation>
    <scope>NUCLEOTIDE SEQUENCE [LARGE SCALE GENOMIC DNA]</scope>
    <source>
        <strain evidence="6">DSM 45089 / DQS3-9A1</strain>
    </source>
</reference>
<keyword evidence="2 5" id="KW-0489">Methyltransferase</keyword>
<sequence>MTSNSPDRATSFGQAAAEYDRARPTYPLELLARVLPTTGGRVIDCGAGTGLLTRALIELGHDVAAVDPDALMLQRLRAESPGLPAFQGTGESMPLPDSAARALLFGQAWHWVDPVAASQEADRVLAPDGLLILIWNIRNEDVEWVRKLTAIIGHSPAEELILTSEPEVAAPFQLDRLETWDWERPLTPETLRELARSRSPYLTASPAERRRVDEALERLLADDATLRDRATFTLPYRTYAFCYSRPQ</sequence>
<dbReference type="OrthoDB" id="9797252at2"/>
<proteinExistence type="inferred from homology"/>
<protein>
    <submittedName>
        <fullName evidence="5">Methyltransferase type 11</fullName>
    </submittedName>
</protein>
<comment type="similarity">
    <text evidence="1">Belongs to the methyltransferase superfamily.</text>
</comment>
<dbReference type="RefSeq" id="WP_013807699.1">
    <property type="nucleotide sequence ID" value="NC_015564.1"/>
</dbReference>
<gene>
    <name evidence="5" type="ordered locus">AS9A_2903</name>
</gene>
<dbReference type="Gene3D" id="3.40.50.150">
    <property type="entry name" value="Vaccinia Virus protein VP39"/>
    <property type="match status" value="1"/>
</dbReference>
<evidence type="ECO:0000313" key="5">
    <source>
        <dbReference type="EMBL" id="AEF41350.1"/>
    </source>
</evidence>
<accession>F6EJZ2</accession>
<dbReference type="PANTHER" id="PTHR44942">
    <property type="entry name" value="METHYLTRANSF_11 DOMAIN-CONTAINING PROTEIN"/>
    <property type="match status" value="1"/>
</dbReference>
<keyword evidence="3 5" id="KW-0808">Transferase</keyword>
<feature type="domain" description="Methyltransferase type 11" evidence="4">
    <location>
        <begin position="44"/>
        <end position="133"/>
    </location>
</feature>
<dbReference type="HOGENOM" id="CLU_049344_3_0_11"/>
<dbReference type="AlphaFoldDB" id="F6EJZ2"/>
<keyword evidence="6" id="KW-1185">Reference proteome</keyword>
<evidence type="ECO:0000256" key="1">
    <source>
        <dbReference type="ARBA" id="ARBA00008361"/>
    </source>
</evidence>
<dbReference type="InterPro" id="IPR029063">
    <property type="entry name" value="SAM-dependent_MTases_sf"/>
</dbReference>
<evidence type="ECO:0000259" key="4">
    <source>
        <dbReference type="Pfam" id="PF08241"/>
    </source>
</evidence>